<organism evidence="2 3">
    <name type="scientific">Acinetobacter baumannii</name>
    <dbReference type="NCBI Taxonomy" id="470"/>
    <lineage>
        <taxon>Bacteria</taxon>
        <taxon>Pseudomonadati</taxon>
        <taxon>Pseudomonadota</taxon>
        <taxon>Gammaproteobacteria</taxon>
        <taxon>Moraxellales</taxon>
        <taxon>Moraxellaceae</taxon>
        <taxon>Acinetobacter</taxon>
        <taxon>Acinetobacter calcoaceticus/baumannii complex</taxon>
    </lineage>
</organism>
<feature type="transmembrane region" description="Helical" evidence="1">
    <location>
        <begin position="129"/>
        <end position="150"/>
    </location>
</feature>
<feature type="transmembrane region" description="Helical" evidence="1">
    <location>
        <begin position="83"/>
        <end position="103"/>
    </location>
</feature>
<dbReference type="AlphaFoldDB" id="A0A334IBU8"/>
<keyword evidence="1" id="KW-1133">Transmembrane helix</keyword>
<evidence type="ECO:0000256" key="1">
    <source>
        <dbReference type="SAM" id="Phobius"/>
    </source>
</evidence>
<protein>
    <submittedName>
        <fullName evidence="2">Uncharacterized protein</fullName>
    </submittedName>
</protein>
<evidence type="ECO:0000313" key="2">
    <source>
        <dbReference type="EMBL" id="SST26149.1"/>
    </source>
</evidence>
<proteinExistence type="predicted"/>
<name>A0A334IBU8_ACIBA</name>
<feature type="transmembrane region" description="Helical" evidence="1">
    <location>
        <begin position="42"/>
        <end position="63"/>
    </location>
</feature>
<keyword evidence="1" id="KW-0472">Membrane</keyword>
<evidence type="ECO:0000313" key="3">
    <source>
        <dbReference type="Proteomes" id="UP000252694"/>
    </source>
</evidence>
<gene>
    <name evidence="2" type="ORF">SAMEA104305318_02678</name>
</gene>
<keyword evidence="1" id="KW-0812">Transmembrane</keyword>
<dbReference type="Proteomes" id="UP000252694">
    <property type="component" value="Unassembled WGS sequence"/>
</dbReference>
<dbReference type="EMBL" id="UFMQ01000013">
    <property type="protein sequence ID" value="SST26149.1"/>
    <property type="molecule type" value="Genomic_DNA"/>
</dbReference>
<reference evidence="2 3" key="1">
    <citation type="submission" date="2018-07" db="EMBL/GenBank/DDBJ databases">
        <authorList>
            <consortium name="Pathogen Informatics"/>
        </authorList>
    </citation>
    <scope>NUCLEOTIDE SEQUENCE [LARGE SCALE GENOMIC DNA]</scope>
    <source>
        <strain evidence="2 3">4300STDY7045823</strain>
    </source>
</reference>
<accession>A0A334IBU8</accession>
<feature type="transmembrane region" description="Helical" evidence="1">
    <location>
        <begin position="162"/>
        <end position="190"/>
    </location>
</feature>
<sequence>MHGCLQLLKCIKKSPVVRDGLRHLLTYTYDPIRSRVISGAGFVYIIIHAFLIFKYGTIHAYIYTKAIPLIQFLLRVFFMQIQIGIDIVLILAFLAYLSVVTGWNSKNKAAYIKQFRHVPISLLFKEIRYMYFISMACVLITIILVDWRIYNVASYFDALSVSLWIFIIYFTIFSTYQIGTAILVKLLMIFSNRATS</sequence>